<gene>
    <name evidence="3" type="ORF">HYN69_10850</name>
</gene>
<organism evidence="3 4">
    <name type="scientific">Paragemmobacter aquarius</name>
    <dbReference type="NCBI Taxonomy" id="2169400"/>
    <lineage>
        <taxon>Bacteria</taxon>
        <taxon>Pseudomonadati</taxon>
        <taxon>Pseudomonadota</taxon>
        <taxon>Alphaproteobacteria</taxon>
        <taxon>Rhodobacterales</taxon>
        <taxon>Paracoccaceae</taxon>
        <taxon>Paragemmobacter</taxon>
    </lineage>
</organism>
<dbReference type="OrthoDB" id="7689499at2"/>
<proteinExistence type="predicted"/>
<dbReference type="Pfam" id="PF04977">
    <property type="entry name" value="DivIC"/>
    <property type="match status" value="1"/>
</dbReference>
<evidence type="ECO:0000313" key="3">
    <source>
        <dbReference type="EMBL" id="AWB50352.1"/>
    </source>
</evidence>
<dbReference type="InterPro" id="IPR007060">
    <property type="entry name" value="FtsL/DivIC"/>
</dbReference>
<sequence>MSTLATRPSLGAMLYFLTALTLGCYFTFAAVQGDYGVFRQVEISAEAEGLRVERDKLAAELVEMQNKTKRLSDTYLDVDLLDEQAREVLGYVRADEIVIR</sequence>
<dbReference type="KEGG" id="geh:HYN69_10850"/>
<keyword evidence="2" id="KW-0472">Membrane</keyword>
<dbReference type="AlphaFoldDB" id="A0A2S0URF0"/>
<keyword evidence="4" id="KW-1185">Reference proteome</keyword>
<dbReference type="Proteomes" id="UP000244496">
    <property type="component" value="Chromosome"/>
</dbReference>
<keyword evidence="2" id="KW-1133">Transmembrane helix</keyword>
<name>A0A2S0URF0_9RHOB</name>
<reference evidence="3 4" key="1">
    <citation type="submission" date="2018-04" db="EMBL/GenBank/DDBJ databases">
        <title>Genome sequencing of Gemmobacter.</title>
        <authorList>
            <person name="Yi H."/>
            <person name="Baek M.-G."/>
        </authorList>
    </citation>
    <scope>NUCLEOTIDE SEQUENCE [LARGE SCALE GENOMIC DNA]</scope>
    <source>
        <strain evidence="3 4">HYN0069</strain>
    </source>
</reference>
<evidence type="ECO:0000313" key="4">
    <source>
        <dbReference type="Proteomes" id="UP000244496"/>
    </source>
</evidence>
<dbReference type="RefSeq" id="WP_108437162.1">
    <property type="nucleotide sequence ID" value="NZ_CP028918.1"/>
</dbReference>
<evidence type="ECO:0000256" key="1">
    <source>
        <dbReference type="SAM" id="Coils"/>
    </source>
</evidence>
<keyword evidence="1" id="KW-0175">Coiled coil</keyword>
<feature type="transmembrane region" description="Helical" evidence="2">
    <location>
        <begin position="12"/>
        <end position="31"/>
    </location>
</feature>
<accession>A0A2S0URF0</accession>
<keyword evidence="2" id="KW-0812">Transmembrane</keyword>
<dbReference type="PROSITE" id="PS51257">
    <property type="entry name" value="PROKAR_LIPOPROTEIN"/>
    <property type="match status" value="1"/>
</dbReference>
<dbReference type="EMBL" id="CP028918">
    <property type="protein sequence ID" value="AWB50352.1"/>
    <property type="molecule type" value="Genomic_DNA"/>
</dbReference>
<feature type="coiled-coil region" evidence="1">
    <location>
        <begin position="47"/>
        <end position="74"/>
    </location>
</feature>
<protein>
    <submittedName>
        <fullName evidence="3">Septum formation initiator</fullName>
    </submittedName>
</protein>
<evidence type="ECO:0000256" key="2">
    <source>
        <dbReference type="SAM" id="Phobius"/>
    </source>
</evidence>